<dbReference type="Proteomes" id="UP000681720">
    <property type="component" value="Unassembled WGS sequence"/>
</dbReference>
<accession>A0A8S3KIP3</accession>
<protein>
    <submittedName>
        <fullName evidence="1">Uncharacterized protein</fullName>
    </submittedName>
</protein>
<organism evidence="1 2">
    <name type="scientific">Rotaria magnacalcarata</name>
    <dbReference type="NCBI Taxonomy" id="392030"/>
    <lineage>
        <taxon>Eukaryota</taxon>
        <taxon>Metazoa</taxon>
        <taxon>Spiralia</taxon>
        <taxon>Gnathifera</taxon>
        <taxon>Rotifera</taxon>
        <taxon>Eurotatoria</taxon>
        <taxon>Bdelloidea</taxon>
        <taxon>Philodinida</taxon>
        <taxon>Philodinidae</taxon>
        <taxon>Rotaria</taxon>
    </lineage>
</organism>
<dbReference type="EMBL" id="CAJOBJ010381805">
    <property type="protein sequence ID" value="CAF5227694.1"/>
    <property type="molecule type" value="Genomic_DNA"/>
</dbReference>
<sequence length="41" mass="4652">MSSGGNETMVRITKVKKSWLTSMHKRVIGDGDQLRRLYANS</sequence>
<reference evidence="1" key="1">
    <citation type="submission" date="2021-02" db="EMBL/GenBank/DDBJ databases">
        <authorList>
            <person name="Nowell W R."/>
        </authorList>
    </citation>
    <scope>NUCLEOTIDE SEQUENCE</scope>
</reference>
<evidence type="ECO:0000313" key="2">
    <source>
        <dbReference type="Proteomes" id="UP000681720"/>
    </source>
</evidence>
<feature type="non-terminal residue" evidence="1">
    <location>
        <position position="41"/>
    </location>
</feature>
<name>A0A8S3KIP3_9BILA</name>
<comment type="caution">
    <text evidence="1">The sequence shown here is derived from an EMBL/GenBank/DDBJ whole genome shotgun (WGS) entry which is preliminary data.</text>
</comment>
<gene>
    <name evidence="1" type="ORF">GIL414_LOCUS87766</name>
</gene>
<proteinExistence type="predicted"/>
<evidence type="ECO:0000313" key="1">
    <source>
        <dbReference type="EMBL" id="CAF5227694.1"/>
    </source>
</evidence>
<dbReference type="AlphaFoldDB" id="A0A8S3KIP3"/>